<evidence type="ECO:0000313" key="1">
    <source>
        <dbReference type="EMBL" id="ACK80326.1"/>
    </source>
</evidence>
<gene>
    <name evidence="1" type="ordered locus">AFE_3180</name>
</gene>
<dbReference type="AlphaFoldDB" id="B7JAT2"/>
<dbReference type="HOGENOM" id="CLU_3075695_0_0_6"/>
<sequence>MDAFGARGENIELTKVNETFIPIIDALKSNDIISGRKLIELVIEKYHSKLPT</sequence>
<name>B7JAT2_ACIF2</name>
<accession>B7JAT2</accession>
<dbReference type="STRING" id="243159.AFE_3180"/>
<dbReference type="PaxDb" id="243159-AFE_3180"/>
<reference evidence="1 2" key="1">
    <citation type="journal article" date="2008" name="BMC Genomics">
        <title>Acidithiobacillus ferrooxidans metabolism: from genome sequence to industrial applications.</title>
        <authorList>
            <person name="Valdes J."/>
            <person name="Pedroso I."/>
            <person name="Quatrini R."/>
            <person name="Dodson R.J."/>
            <person name="Tettelin H."/>
            <person name="Blake R.II."/>
            <person name="Eisen J.A."/>
            <person name="Holmes D.S."/>
        </authorList>
    </citation>
    <scope>NUCLEOTIDE SEQUENCE [LARGE SCALE GENOMIC DNA]</scope>
    <source>
        <strain evidence="2">ATCC 23270 / DSM 14882 / CIP 104768 / NCIMB 8455</strain>
    </source>
</reference>
<dbReference type="Proteomes" id="UP000001362">
    <property type="component" value="Chromosome"/>
</dbReference>
<dbReference type="KEGG" id="afr:AFE_3180"/>
<protein>
    <submittedName>
        <fullName evidence="1">Uncharacterized protein</fullName>
    </submittedName>
</protein>
<dbReference type="EMBL" id="CP001219">
    <property type="protein sequence ID" value="ACK80326.1"/>
    <property type="molecule type" value="Genomic_DNA"/>
</dbReference>
<keyword evidence="2" id="KW-1185">Reference proteome</keyword>
<proteinExistence type="predicted"/>
<dbReference type="GeneID" id="65282446"/>
<dbReference type="RefSeq" id="WP_012607643.1">
    <property type="nucleotide sequence ID" value="NC_011761.1"/>
</dbReference>
<evidence type="ECO:0000313" key="2">
    <source>
        <dbReference type="Proteomes" id="UP000001362"/>
    </source>
</evidence>
<organism evidence="1 2">
    <name type="scientific">Acidithiobacillus ferrooxidans (strain ATCC 23270 / DSM 14882 / CIP 104768 / NCIMB 8455)</name>
    <name type="common">Ferrobacillus ferrooxidans (strain ATCC 23270)</name>
    <dbReference type="NCBI Taxonomy" id="243159"/>
    <lineage>
        <taxon>Bacteria</taxon>
        <taxon>Pseudomonadati</taxon>
        <taxon>Pseudomonadota</taxon>
        <taxon>Acidithiobacillia</taxon>
        <taxon>Acidithiobacillales</taxon>
        <taxon>Acidithiobacillaceae</taxon>
        <taxon>Acidithiobacillus</taxon>
    </lineage>
</organism>